<dbReference type="RefSeq" id="XP_005091171.1">
    <property type="nucleotide sequence ID" value="XM_005091114.3"/>
</dbReference>
<feature type="region of interest" description="Disordered" evidence="1">
    <location>
        <begin position="552"/>
        <end position="584"/>
    </location>
</feature>
<evidence type="ECO:0000259" key="2">
    <source>
        <dbReference type="Pfam" id="PF06911"/>
    </source>
</evidence>
<evidence type="ECO:0000313" key="5">
    <source>
        <dbReference type="RefSeq" id="XP_005091171.1"/>
    </source>
</evidence>
<dbReference type="InterPro" id="IPR045036">
    <property type="entry name" value="Spartin-like"/>
</dbReference>
<name>A0ABM0JDG1_APLCA</name>
<dbReference type="Proteomes" id="UP000694888">
    <property type="component" value="Unplaced"/>
</dbReference>
<keyword evidence="3" id="KW-1185">Reference proteome</keyword>
<gene>
    <name evidence="4 5" type="primary">LOC101846788</name>
</gene>
<accession>A0ABM0JDG1</accession>
<sequence>MACAPERQEPPPRPPPPRPSQRTLTAPSESESSVPNSLSDVKSYSDLKGLRDSIYKFVDSALQADEGGNKALAFQNYSEGHRLLEMALRVNCERLQDCGGGRMDQAKLMIQKMNKTRQEVTFRLQELQGYAAEEAQQQMQMEADAPPSYDEAMSEGPSSLPGMDEEMMRLGDSIFAGEASGERVSHGTNLFSIPDGVQIFYINPEGLVSAPSYPSSLNIVRFTGGEATSQHSGAPPAFLHVGDWMYPLIPGASPALRTNYGAYLFPDVMSQQLGSAVGLMLPEGLAEGERSRFEQLIQSFTVMEQQGGPLSQPAEAQEPATAPPYPCQEEQQTTEKQREEERGDTASKISHGIVTAAEWIAWGVGKGAEKAGELIKAGSEKFRERTSPGTSERHVDPRVQKGVVYARQATNATVKVTGFIVNKLGEATMSLARQLAPHVRRQGEKYVPKSLSKPNSEGGKSTLDGIVEVAASGLKGFGTVYIGLETAAKSLGKSLANETVQVVQHKYGNQVGQLTENSMYAAGNAVLTAYNANHIGVKAVAKRAAKDTGKAVLEDLNNSRGQTQTGGMKDEKRTPEQGTEKKHT</sequence>
<feature type="compositionally biased region" description="Basic and acidic residues" evidence="1">
    <location>
        <begin position="1"/>
        <end position="10"/>
    </location>
</feature>
<feature type="compositionally biased region" description="Basic and acidic residues" evidence="1">
    <location>
        <begin position="333"/>
        <end position="345"/>
    </location>
</feature>
<dbReference type="Pfam" id="PF06911">
    <property type="entry name" value="Senescence"/>
    <property type="match status" value="1"/>
</dbReference>
<proteinExistence type="predicted"/>
<reference evidence="4 5" key="1">
    <citation type="submission" date="2025-05" db="UniProtKB">
        <authorList>
            <consortium name="RefSeq"/>
        </authorList>
    </citation>
    <scope>IDENTIFICATION</scope>
</reference>
<feature type="compositionally biased region" description="Basic and acidic residues" evidence="1">
    <location>
        <begin position="568"/>
        <end position="584"/>
    </location>
</feature>
<protein>
    <submittedName>
        <fullName evidence="4 5">Spartin</fullName>
    </submittedName>
</protein>
<evidence type="ECO:0000256" key="1">
    <source>
        <dbReference type="SAM" id="MobiDB-lite"/>
    </source>
</evidence>
<dbReference type="GeneID" id="101846788"/>
<evidence type="ECO:0000313" key="3">
    <source>
        <dbReference type="Proteomes" id="UP000694888"/>
    </source>
</evidence>
<feature type="region of interest" description="Disordered" evidence="1">
    <location>
        <begin position="305"/>
        <end position="348"/>
    </location>
</feature>
<dbReference type="PANTHER" id="PTHR21068:SF43">
    <property type="entry name" value="SPARTIN"/>
    <property type="match status" value="1"/>
</dbReference>
<feature type="compositionally biased region" description="Low complexity" evidence="1">
    <location>
        <begin position="27"/>
        <end position="39"/>
    </location>
</feature>
<organism evidence="3 4">
    <name type="scientific">Aplysia californica</name>
    <name type="common">California sea hare</name>
    <dbReference type="NCBI Taxonomy" id="6500"/>
    <lineage>
        <taxon>Eukaryota</taxon>
        <taxon>Metazoa</taxon>
        <taxon>Spiralia</taxon>
        <taxon>Lophotrochozoa</taxon>
        <taxon>Mollusca</taxon>
        <taxon>Gastropoda</taxon>
        <taxon>Heterobranchia</taxon>
        <taxon>Euthyneura</taxon>
        <taxon>Tectipleura</taxon>
        <taxon>Aplysiida</taxon>
        <taxon>Aplysioidea</taxon>
        <taxon>Aplysiidae</taxon>
        <taxon>Aplysia</taxon>
    </lineage>
</organism>
<dbReference type="Gene3D" id="1.20.58.80">
    <property type="entry name" value="Phosphotransferase system, lactose/cellobiose-type IIA subunit"/>
    <property type="match status" value="1"/>
</dbReference>
<dbReference type="RefSeq" id="XP_005091170.1">
    <property type="nucleotide sequence ID" value="XM_005091113.3"/>
</dbReference>
<evidence type="ECO:0000313" key="4">
    <source>
        <dbReference type="RefSeq" id="XP_005091170.1"/>
    </source>
</evidence>
<dbReference type="InterPro" id="IPR009686">
    <property type="entry name" value="Senescence/spartin_C"/>
</dbReference>
<feature type="domain" description="Senescence" evidence="2">
    <location>
        <begin position="352"/>
        <end position="546"/>
    </location>
</feature>
<dbReference type="PANTHER" id="PTHR21068">
    <property type="entry name" value="SPARTIN"/>
    <property type="match status" value="1"/>
</dbReference>
<feature type="region of interest" description="Disordered" evidence="1">
    <location>
        <begin position="1"/>
        <end position="42"/>
    </location>
</feature>
<feature type="compositionally biased region" description="Polar residues" evidence="1">
    <location>
        <begin position="556"/>
        <end position="566"/>
    </location>
</feature>